<name>A0AB34R321_9PORP</name>
<proteinExistence type="predicted"/>
<evidence type="ECO:0000313" key="2">
    <source>
        <dbReference type="Proteomes" id="UP000031937"/>
    </source>
</evidence>
<evidence type="ECO:0000313" key="1">
    <source>
        <dbReference type="EMBL" id="KIO45450.1"/>
    </source>
</evidence>
<reference evidence="1 2" key="1">
    <citation type="submission" date="2014-07" db="EMBL/GenBank/DDBJ databases">
        <title>Porphyromonadaceae bacterium OUH 334697 = ATCC BAA-2682 = DSM 28341 draft genome.</title>
        <authorList>
            <person name="Sydenham T.V."/>
            <person name="Hasman H."/>
            <person name="Justesen U.S."/>
        </authorList>
    </citation>
    <scope>NUCLEOTIDE SEQUENCE [LARGE SCALE GENOMIC DNA]</scope>
    <source>
        <strain evidence="1 2">OUH 334697</strain>
    </source>
</reference>
<dbReference type="Proteomes" id="UP000031937">
    <property type="component" value="Unassembled WGS sequence"/>
</dbReference>
<comment type="caution">
    <text evidence="1">The sequence shown here is derived from an EMBL/GenBank/DDBJ whole genome shotgun (WGS) entry which is preliminary data.</text>
</comment>
<sequence length="76" mass="8996">MTMLTGRRYGETLVAFFTMLQLMDRYILSKDNEGYYLNVKLHGHSSVIRASNLHVLYVELGKWLVTLPKNYWNQKK</sequence>
<organism evidence="1 2">
    <name type="scientific">Sanguibacteroides justesenii</name>
    <dbReference type="NCBI Taxonomy" id="1547597"/>
    <lineage>
        <taxon>Bacteria</taxon>
        <taxon>Pseudomonadati</taxon>
        <taxon>Bacteroidota</taxon>
        <taxon>Bacteroidia</taxon>
        <taxon>Bacteroidales</taxon>
        <taxon>Porphyromonadaceae</taxon>
        <taxon>Sanguibacteroides</taxon>
    </lineage>
</organism>
<dbReference type="AlphaFoldDB" id="A0AB34R321"/>
<gene>
    <name evidence="1" type="ORF">IE90_08555</name>
</gene>
<dbReference type="EMBL" id="JPIT01000018">
    <property type="protein sequence ID" value="KIO45450.1"/>
    <property type="molecule type" value="Genomic_DNA"/>
</dbReference>
<accession>A0AB34R321</accession>
<protein>
    <submittedName>
        <fullName evidence="1">Uncharacterized protein</fullName>
    </submittedName>
</protein>